<dbReference type="AlphaFoldDB" id="A0A9W8WDT8"/>
<dbReference type="PANTHER" id="PTHR46517:SF1">
    <property type="entry name" value="FRUCTOSE-2,6-BISPHOSPHATASE TIGAR"/>
    <property type="match status" value="1"/>
</dbReference>
<comment type="caution">
    <text evidence="5">The sequence shown here is derived from an EMBL/GenBank/DDBJ whole genome shotgun (WGS) entry which is preliminary data.</text>
</comment>
<evidence type="ECO:0000256" key="4">
    <source>
        <dbReference type="SAM" id="MobiDB-lite"/>
    </source>
</evidence>
<evidence type="ECO:0000313" key="5">
    <source>
        <dbReference type="EMBL" id="KAJ4321165.1"/>
    </source>
</evidence>
<evidence type="ECO:0000256" key="3">
    <source>
        <dbReference type="PIRSR" id="PIRSR613078-2"/>
    </source>
</evidence>
<dbReference type="SMART" id="SM00855">
    <property type="entry name" value="PGAM"/>
    <property type="match status" value="1"/>
</dbReference>
<dbReference type="GO" id="GO:0045820">
    <property type="term" value="P:negative regulation of glycolytic process"/>
    <property type="evidence" value="ECO:0007669"/>
    <property type="project" value="TreeGrafter"/>
</dbReference>
<evidence type="ECO:0000256" key="2">
    <source>
        <dbReference type="PIRSR" id="PIRSR613078-1"/>
    </source>
</evidence>
<dbReference type="Gene3D" id="3.40.50.1240">
    <property type="entry name" value="Phosphoglycerate mutase-like"/>
    <property type="match status" value="1"/>
</dbReference>
<keyword evidence="6" id="KW-1185">Reference proteome</keyword>
<protein>
    <recommendedName>
        <fullName evidence="7">Phosphoglycerate mutase</fullName>
    </recommendedName>
</protein>
<keyword evidence="1" id="KW-0378">Hydrolase</keyword>
<dbReference type="CDD" id="cd07067">
    <property type="entry name" value="HP_PGM_like"/>
    <property type="match status" value="1"/>
</dbReference>
<organism evidence="5 6">
    <name type="scientific">Fusarium piperis</name>
    <dbReference type="NCBI Taxonomy" id="1435070"/>
    <lineage>
        <taxon>Eukaryota</taxon>
        <taxon>Fungi</taxon>
        <taxon>Dikarya</taxon>
        <taxon>Ascomycota</taxon>
        <taxon>Pezizomycotina</taxon>
        <taxon>Sordariomycetes</taxon>
        <taxon>Hypocreomycetidae</taxon>
        <taxon>Hypocreales</taxon>
        <taxon>Nectriaceae</taxon>
        <taxon>Fusarium</taxon>
        <taxon>Fusarium solani species complex</taxon>
    </lineage>
</organism>
<sequence>MRLLLIRHGETVDNVAGVFAGSRDSALTAHGVLQAGRLAAHLAEYVHVDHMFSSDLRRAAFTAQAILNAQKRATEVKLLVVPELREKDFGSGEGVKFGLALEFEGEETPEAMRKRCDRFLGEHLGPLLHQDSTVCIVAHGILLGVLYKALCARMSSITIAPGAQSRPRPASIPFHPSWSNTGYLEAVITAILDTKCRFQMRVDKVNRVEHTKSLKRTRGGIGSAKFDANQKTMDSFFTPAPKKPKGEEEDIVSE</sequence>
<dbReference type="InterPro" id="IPR001345">
    <property type="entry name" value="PG/BPGM_mutase_AS"/>
</dbReference>
<dbReference type="Proteomes" id="UP001140502">
    <property type="component" value="Unassembled WGS sequence"/>
</dbReference>
<dbReference type="SUPFAM" id="SSF53254">
    <property type="entry name" value="Phosphoglycerate mutase-like"/>
    <property type="match status" value="1"/>
</dbReference>
<reference evidence="5" key="1">
    <citation type="submission" date="2022-10" db="EMBL/GenBank/DDBJ databases">
        <title>Tapping the CABI collections for fungal endophytes: first genome assemblies for Collariella, Neodidymelliopsis, Ascochyta clinopodiicola, Didymella pomorum, Didymosphaeria variabile, Neocosmospora piperis and Neocucurbitaria cava.</title>
        <authorList>
            <person name="Hill R."/>
        </authorList>
    </citation>
    <scope>NUCLEOTIDE SEQUENCE</scope>
    <source>
        <strain evidence="5">IMI 366586</strain>
    </source>
</reference>
<accession>A0A9W8WDT8</accession>
<proteinExistence type="predicted"/>
<evidence type="ECO:0000256" key="1">
    <source>
        <dbReference type="ARBA" id="ARBA00022801"/>
    </source>
</evidence>
<dbReference type="GO" id="GO:0043456">
    <property type="term" value="P:regulation of pentose-phosphate shunt"/>
    <property type="evidence" value="ECO:0007669"/>
    <property type="project" value="TreeGrafter"/>
</dbReference>
<evidence type="ECO:0000313" key="6">
    <source>
        <dbReference type="Proteomes" id="UP001140502"/>
    </source>
</evidence>
<feature type="active site" description="Proton donor/acceptor" evidence="2">
    <location>
        <position position="86"/>
    </location>
</feature>
<name>A0A9W8WDT8_9HYPO</name>
<feature type="binding site" evidence="3">
    <location>
        <begin position="7"/>
        <end position="14"/>
    </location>
    <ligand>
        <name>substrate</name>
    </ligand>
</feature>
<dbReference type="EMBL" id="JAPEUR010000099">
    <property type="protein sequence ID" value="KAJ4321165.1"/>
    <property type="molecule type" value="Genomic_DNA"/>
</dbReference>
<dbReference type="InterPro" id="IPR029033">
    <property type="entry name" value="His_PPase_superfam"/>
</dbReference>
<dbReference type="InterPro" id="IPR051695">
    <property type="entry name" value="Phosphoglycerate_Mutase"/>
</dbReference>
<feature type="binding site" evidence="3">
    <location>
        <position position="58"/>
    </location>
    <ligand>
        <name>substrate</name>
    </ligand>
</feature>
<evidence type="ECO:0008006" key="7">
    <source>
        <dbReference type="Google" id="ProtNLM"/>
    </source>
</evidence>
<feature type="active site" description="Tele-phosphohistidine intermediate" evidence="2">
    <location>
        <position position="8"/>
    </location>
</feature>
<gene>
    <name evidence="5" type="ORF">N0V84_005517</name>
</gene>
<feature type="region of interest" description="Disordered" evidence="4">
    <location>
        <begin position="219"/>
        <end position="254"/>
    </location>
</feature>
<dbReference type="PANTHER" id="PTHR46517">
    <property type="entry name" value="FRUCTOSE-2,6-BISPHOSPHATASE TIGAR"/>
    <property type="match status" value="1"/>
</dbReference>
<dbReference type="OrthoDB" id="354304at2759"/>
<dbReference type="PROSITE" id="PS00175">
    <property type="entry name" value="PG_MUTASE"/>
    <property type="match status" value="1"/>
</dbReference>
<dbReference type="GO" id="GO:0004331">
    <property type="term" value="F:fructose-2,6-bisphosphate 2-phosphatase activity"/>
    <property type="evidence" value="ECO:0007669"/>
    <property type="project" value="TreeGrafter"/>
</dbReference>
<dbReference type="GO" id="GO:0005829">
    <property type="term" value="C:cytosol"/>
    <property type="evidence" value="ECO:0007669"/>
    <property type="project" value="TreeGrafter"/>
</dbReference>
<dbReference type="InterPro" id="IPR013078">
    <property type="entry name" value="His_Pase_superF_clade-1"/>
</dbReference>
<dbReference type="Pfam" id="PF00300">
    <property type="entry name" value="His_Phos_1"/>
    <property type="match status" value="1"/>
</dbReference>